<keyword evidence="5" id="KW-0963">Cytoplasm</keyword>
<evidence type="ECO:0000256" key="3">
    <source>
        <dbReference type="ARBA" id="ARBA00005594"/>
    </source>
</evidence>
<protein>
    <recommendedName>
        <fullName evidence="4">cysteine--tRNA ligase</fullName>
        <ecNumber evidence="4">6.1.1.16</ecNumber>
    </recommendedName>
    <alternativeName>
        <fullName evidence="13">Cysteinyl-tRNA synthetase</fullName>
    </alternativeName>
</protein>
<evidence type="ECO:0000256" key="6">
    <source>
        <dbReference type="ARBA" id="ARBA00022598"/>
    </source>
</evidence>
<keyword evidence="11" id="KW-0648">Protein biosynthesis</keyword>
<dbReference type="InterPro" id="IPR015273">
    <property type="entry name" value="Cys-tRNA-synt_Ia_DALR"/>
</dbReference>
<evidence type="ECO:0000256" key="8">
    <source>
        <dbReference type="ARBA" id="ARBA00022741"/>
    </source>
</evidence>
<sequence length="396" mass="46303">MNITDVDDKTINRSREEHKPLNVITKKYSDQFFKDIAWLKIIPADVYPRATEHISGMIQMISKLLDKGYAYKNDDGSVYFNIGCDPDYGRLVRIKLSEQRVTERMDNDEYEKDEPQDFVLWKSKKKDDGDVYWDSPWGPGRPGWHIECSAMSTQYLGEHFDLHCGGVDNKFPHHENEIAQSLYLRGKPFVNFWLHSEYLLVEGRKMSKSMGNYYRISDLRDMGFSSENIRYQLLSGHYRTKIIFSSAKKHQADKVLHRLSDFKERVTQNELISNDALIFPNEFHQFCSALNDDLDTPRAFAVYFDWMKKVNKKMDRSEESPELLLETKNFIDAFENIFGLLPQMEIIPPEIISLAKLRKEARGKGDWAIADGLRNEIEKHGFVIEDTIRGYKIKKV</sequence>
<dbReference type="GO" id="GO:0005829">
    <property type="term" value="C:cytosol"/>
    <property type="evidence" value="ECO:0007669"/>
    <property type="project" value="TreeGrafter"/>
</dbReference>
<name>A0A381ZER5_9ZZZZ</name>
<organism evidence="15">
    <name type="scientific">marine metagenome</name>
    <dbReference type="NCBI Taxonomy" id="408172"/>
    <lineage>
        <taxon>unclassified sequences</taxon>
        <taxon>metagenomes</taxon>
        <taxon>ecological metagenomes</taxon>
    </lineage>
</organism>
<dbReference type="GO" id="GO:0006423">
    <property type="term" value="P:cysteinyl-tRNA aminoacylation"/>
    <property type="evidence" value="ECO:0007669"/>
    <property type="project" value="InterPro"/>
</dbReference>
<dbReference type="GO" id="GO:0004817">
    <property type="term" value="F:cysteine-tRNA ligase activity"/>
    <property type="evidence" value="ECO:0007669"/>
    <property type="project" value="UniProtKB-EC"/>
</dbReference>
<dbReference type="PANTHER" id="PTHR10890">
    <property type="entry name" value="CYSTEINYL-TRNA SYNTHETASE"/>
    <property type="match status" value="1"/>
</dbReference>
<dbReference type="AlphaFoldDB" id="A0A381ZER5"/>
<dbReference type="Pfam" id="PF01406">
    <property type="entry name" value="tRNA-synt_1e"/>
    <property type="match status" value="1"/>
</dbReference>
<evidence type="ECO:0000256" key="10">
    <source>
        <dbReference type="ARBA" id="ARBA00022840"/>
    </source>
</evidence>
<evidence type="ECO:0000256" key="12">
    <source>
        <dbReference type="ARBA" id="ARBA00023146"/>
    </source>
</evidence>
<proteinExistence type="inferred from homology"/>
<feature type="domain" description="Cysteinyl-tRNA synthetase class Ia DALR" evidence="14">
    <location>
        <begin position="285"/>
        <end position="347"/>
    </location>
</feature>
<dbReference type="Gene3D" id="3.40.50.620">
    <property type="entry name" value="HUPs"/>
    <property type="match status" value="1"/>
</dbReference>
<dbReference type="SUPFAM" id="SSF47323">
    <property type="entry name" value="Anticodon-binding domain of a subclass of class I aminoacyl-tRNA synthetases"/>
    <property type="match status" value="1"/>
</dbReference>
<dbReference type="PRINTS" id="PR00983">
    <property type="entry name" value="TRNASYNTHCYS"/>
</dbReference>
<evidence type="ECO:0000259" key="14">
    <source>
        <dbReference type="SMART" id="SM00840"/>
    </source>
</evidence>
<evidence type="ECO:0000256" key="9">
    <source>
        <dbReference type="ARBA" id="ARBA00022833"/>
    </source>
</evidence>
<dbReference type="EC" id="6.1.1.16" evidence="4"/>
<dbReference type="SUPFAM" id="SSF52374">
    <property type="entry name" value="Nucleotidylyl transferase"/>
    <property type="match status" value="1"/>
</dbReference>
<dbReference type="InterPro" id="IPR014729">
    <property type="entry name" value="Rossmann-like_a/b/a_fold"/>
</dbReference>
<reference evidence="15" key="1">
    <citation type="submission" date="2018-05" db="EMBL/GenBank/DDBJ databases">
        <authorList>
            <person name="Lanie J.A."/>
            <person name="Ng W.-L."/>
            <person name="Kazmierczak K.M."/>
            <person name="Andrzejewski T.M."/>
            <person name="Davidsen T.M."/>
            <person name="Wayne K.J."/>
            <person name="Tettelin H."/>
            <person name="Glass J.I."/>
            <person name="Rusch D."/>
            <person name="Podicherti R."/>
            <person name="Tsui H.-C.T."/>
            <person name="Winkler M.E."/>
        </authorList>
    </citation>
    <scope>NUCLEOTIDE SEQUENCE</scope>
</reference>
<dbReference type="InterPro" id="IPR032678">
    <property type="entry name" value="tRNA-synt_1_cat_dom"/>
</dbReference>
<dbReference type="InterPro" id="IPR009080">
    <property type="entry name" value="tRNAsynth_Ia_anticodon-bd"/>
</dbReference>
<dbReference type="NCBIfam" id="TIGR00435">
    <property type="entry name" value="cysS"/>
    <property type="match status" value="1"/>
</dbReference>
<keyword evidence="12" id="KW-0030">Aminoacyl-tRNA synthetase</keyword>
<evidence type="ECO:0000256" key="4">
    <source>
        <dbReference type="ARBA" id="ARBA00012832"/>
    </source>
</evidence>
<keyword evidence="8" id="KW-0547">Nucleotide-binding</keyword>
<keyword evidence="9" id="KW-0862">Zinc</keyword>
<evidence type="ECO:0000256" key="11">
    <source>
        <dbReference type="ARBA" id="ARBA00022917"/>
    </source>
</evidence>
<evidence type="ECO:0000256" key="1">
    <source>
        <dbReference type="ARBA" id="ARBA00001947"/>
    </source>
</evidence>
<dbReference type="GO" id="GO:0005524">
    <property type="term" value="F:ATP binding"/>
    <property type="evidence" value="ECO:0007669"/>
    <property type="project" value="UniProtKB-KW"/>
</dbReference>
<comment type="cofactor">
    <cofactor evidence="1">
        <name>Zn(2+)</name>
        <dbReference type="ChEBI" id="CHEBI:29105"/>
    </cofactor>
</comment>
<evidence type="ECO:0000313" key="15">
    <source>
        <dbReference type="EMBL" id="SVA87756.1"/>
    </source>
</evidence>
<evidence type="ECO:0000256" key="5">
    <source>
        <dbReference type="ARBA" id="ARBA00022490"/>
    </source>
</evidence>
<dbReference type="Gene3D" id="1.20.120.1910">
    <property type="entry name" value="Cysteine-tRNA ligase, C-terminal anti-codon recognition domain"/>
    <property type="match status" value="1"/>
</dbReference>
<evidence type="ECO:0000256" key="7">
    <source>
        <dbReference type="ARBA" id="ARBA00022723"/>
    </source>
</evidence>
<gene>
    <name evidence="15" type="ORF">METZ01_LOCUS140610</name>
</gene>
<dbReference type="EMBL" id="UINC01021040">
    <property type="protein sequence ID" value="SVA87756.1"/>
    <property type="molecule type" value="Genomic_DNA"/>
</dbReference>
<keyword evidence="10" id="KW-0067">ATP-binding</keyword>
<comment type="similarity">
    <text evidence="3">Belongs to the class-I aminoacyl-tRNA synthetase family.</text>
</comment>
<dbReference type="PANTHER" id="PTHR10890:SF3">
    <property type="entry name" value="CYSTEINE--TRNA LIGASE, CYTOPLASMIC"/>
    <property type="match status" value="1"/>
</dbReference>
<evidence type="ECO:0000256" key="13">
    <source>
        <dbReference type="ARBA" id="ARBA00031499"/>
    </source>
</evidence>
<dbReference type="SMART" id="SM00840">
    <property type="entry name" value="DALR_2"/>
    <property type="match status" value="1"/>
</dbReference>
<dbReference type="GO" id="GO:0046872">
    <property type="term" value="F:metal ion binding"/>
    <property type="evidence" value="ECO:0007669"/>
    <property type="project" value="UniProtKB-KW"/>
</dbReference>
<dbReference type="Pfam" id="PF09190">
    <property type="entry name" value="DALR_2"/>
    <property type="match status" value="1"/>
</dbReference>
<keyword evidence="6" id="KW-0436">Ligase</keyword>
<dbReference type="InterPro" id="IPR015803">
    <property type="entry name" value="Cys-tRNA-ligase"/>
</dbReference>
<accession>A0A381ZER5</accession>
<keyword evidence="7" id="KW-0479">Metal-binding</keyword>
<comment type="subcellular location">
    <subcellularLocation>
        <location evidence="2">Cytoplasm</location>
    </subcellularLocation>
</comment>
<evidence type="ECO:0000256" key="2">
    <source>
        <dbReference type="ARBA" id="ARBA00004496"/>
    </source>
</evidence>
<dbReference type="InterPro" id="IPR024909">
    <property type="entry name" value="Cys-tRNA/MSH_ligase"/>
</dbReference>